<keyword evidence="3" id="KW-1185">Reference proteome</keyword>
<comment type="caution">
    <text evidence="2">The sequence shown here is derived from an EMBL/GenBank/DDBJ whole genome shotgun (WGS) entry which is preliminary data.</text>
</comment>
<evidence type="ECO:0000313" key="2">
    <source>
        <dbReference type="EMBL" id="MDR7153273.1"/>
    </source>
</evidence>
<sequence>MQHLVLMPNPIFLGSTLAPALLMLSPLAVIAAKDCTDWQPAAKARKGDASTPCKSPPLPLM</sequence>
<dbReference type="EMBL" id="JAVDWV010000001">
    <property type="protein sequence ID" value="MDR7153273.1"/>
    <property type="molecule type" value="Genomic_DNA"/>
</dbReference>
<gene>
    <name evidence="2" type="ORF">J2W40_000067</name>
</gene>
<organism evidence="2 3">
    <name type="scientific">Sphingobium xenophagum</name>
    <dbReference type="NCBI Taxonomy" id="121428"/>
    <lineage>
        <taxon>Bacteria</taxon>
        <taxon>Pseudomonadati</taxon>
        <taxon>Pseudomonadota</taxon>
        <taxon>Alphaproteobacteria</taxon>
        <taxon>Sphingomonadales</taxon>
        <taxon>Sphingomonadaceae</taxon>
        <taxon>Sphingobium</taxon>
    </lineage>
</organism>
<accession>A0ABU1WVE9</accession>
<protein>
    <submittedName>
        <fullName evidence="2">Uncharacterized protein</fullName>
    </submittedName>
</protein>
<evidence type="ECO:0000313" key="3">
    <source>
        <dbReference type="Proteomes" id="UP001267638"/>
    </source>
</evidence>
<evidence type="ECO:0000256" key="1">
    <source>
        <dbReference type="SAM" id="MobiDB-lite"/>
    </source>
</evidence>
<dbReference type="RefSeq" id="WP_310221003.1">
    <property type="nucleotide sequence ID" value="NZ_JAVDWV010000001.1"/>
</dbReference>
<reference evidence="2 3" key="1">
    <citation type="submission" date="2023-07" db="EMBL/GenBank/DDBJ databases">
        <title>Sorghum-associated microbial communities from plants grown in Nebraska, USA.</title>
        <authorList>
            <person name="Schachtman D."/>
        </authorList>
    </citation>
    <scope>NUCLEOTIDE SEQUENCE [LARGE SCALE GENOMIC DNA]</scope>
    <source>
        <strain evidence="2 3">4256</strain>
    </source>
</reference>
<name>A0ABU1WVE9_SPHXE</name>
<dbReference type="Proteomes" id="UP001267638">
    <property type="component" value="Unassembled WGS sequence"/>
</dbReference>
<proteinExistence type="predicted"/>
<feature type="region of interest" description="Disordered" evidence="1">
    <location>
        <begin position="41"/>
        <end position="61"/>
    </location>
</feature>